<dbReference type="PANTHER" id="PTHR18034:SF4">
    <property type="entry name" value="NUCLEOLAR MIF4G DOMAIN-CONTAINING PROTEIN 1"/>
    <property type="match status" value="1"/>
</dbReference>
<dbReference type="GO" id="GO:0005730">
    <property type="term" value="C:nucleolus"/>
    <property type="evidence" value="ECO:0007669"/>
    <property type="project" value="TreeGrafter"/>
</dbReference>
<dbReference type="OrthoDB" id="361797at2759"/>
<keyword evidence="1" id="KW-1133">Transmembrane helix</keyword>
<evidence type="ECO:0000256" key="1">
    <source>
        <dbReference type="SAM" id="Phobius"/>
    </source>
</evidence>
<dbReference type="GO" id="GO:0042274">
    <property type="term" value="P:ribosomal small subunit biogenesis"/>
    <property type="evidence" value="ECO:0007669"/>
    <property type="project" value="TreeGrafter"/>
</dbReference>
<keyword evidence="1" id="KW-0812">Transmembrane</keyword>
<name>A0A8S0T8P1_OLEEU</name>
<feature type="transmembrane region" description="Helical" evidence="1">
    <location>
        <begin position="123"/>
        <end position="142"/>
    </location>
</feature>
<dbReference type="EMBL" id="CACTIH010005703">
    <property type="protein sequence ID" value="CAA3000633.1"/>
    <property type="molecule type" value="Genomic_DNA"/>
</dbReference>
<dbReference type="InterPro" id="IPR050781">
    <property type="entry name" value="CWC22_splicing_factor"/>
</dbReference>
<protein>
    <submittedName>
        <fullName evidence="2">Nucleolar MIF4G domain-containing 1</fullName>
    </submittedName>
</protein>
<dbReference type="Gene3D" id="1.25.40.180">
    <property type="match status" value="1"/>
</dbReference>
<dbReference type="GO" id="GO:0003723">
    <property type="term" value="F:RNA binding"/>
    <property type="evidence" value="ECO:0007669"/>
    <property type="project" value="TreeGrafter"/>
</dbReference>
<dbReference type="InterPro" id="IPR016024">
    <property type="entry name" value="ARM-type_fold"/>
</dbReference>
<keyword evidence="3" id="KW-1185">Reference proteome</keyword>
<keyword evidence="1" id="KW-0472">Membrane</keyword>
<gene>
    <name evidence="2" type="ORF">OLEA9_A046912</name>
</gene>
<organism evidence="2 3">
    <name type="scientific">Olea europaea subsp. europaea</name>
    <dbReference type="NCBI Taxonomy" id="158383"/>
    <lineage>
        <taxon>Eukaryota</taxon>
        <taxon>Viridiplantae</taxon>
        <taxon>Streptophyta</taxon>
        <taxon>Embryophyta</taxon>
        <taxon>Tracheophyta</taxon>
        <taxon>Spermatophyta</taxon>
        <taxon>Magnoliopsida</taxon>
        <taxon>eudicotyledons</taxon>
        <taxon>Gunneridae</taxon>
        <taxon>Pentapetalae</taxon>
        <taxon>asterids</taxon>
        <taxon>lamiids</taxon>
        <taxon>Lamiales</taxon>
        <taxon>Oleaceae</taxon>
        <taxon>Oleeae</taxon>
        <taxon>Olea</taxon>
    </lineage>
</organism>
<proteinExistence type="predicted"/>
<accession>A0A8S0T8P1</accession>
<dbReference type="Gramene" id="OE9A046912T1">
    <property type="protein sequence ID" value="OE9A046912C1"/>
    <property type="gene ID" value="OE9A046912"/>
</dbReference>
<dbReference type="SUPFAM" id="SSF48371">
    <property type="entry name" value="ARM repeat"/>
    <property type="match status" value="1"/>
</dbReference>
<dbReference type="Proteomes" id="UP000594638">
    <property type="component" value="Unassembled WGS sequence"/>
</dbReference>
<feature type="transmembrane region" description="Helical" evidence="1">
    <location>
        <begin position="61"/>
        <end position="94"/>
    </location>
</feature>
<sequence>MLKEKADSTRKFQFRKTSMQLRLMQNFAMAGSTIAMPKKLPISEDQKTPEFRLRTFGKVVVTLAALAALIAFVVYMYAAVFAAFVAGMACFVGIDFGAKPFACLAKCFEEEYLEEDNLSLRNLTLFLSYLYIFGVWSSELAYDFLKMLSKKLTEADVSTVLTVLQRFRYQISLVSN</sequence>
<evidence type="ECO:0000313" key="2">
    <source>
        <dbReference type="EMBL" id="CAA3000633.1"/>
    </source>
</evidence>
<reference evidence="2 3" key="1">
    <citation type="submission" date="2019-12" db="EMBL/GenBank/DDBJ databases">
        <authorList>
            <person name="Alioto T."/>
            <person name="Alioto T."/>
            <person name="Gomez Garrido J."/>
        </authorList>
    </citation>
    <scope>NUCLEOTIDE SEQUENCE [LARGE SCALE GENOMIC DNA]</scope>
</reference>
<dbReference type="AlphaFoldDB" id="A0A8S0T8P1"/>
<comment type="caution">
    <text evidence="2">The sequence shown here is derived from an EMBL/GenBank/DDBJ whole genome shotgun (WGS) entry which is preliminary data.</text>
</comment>
<dbReference type="PANTHER" id="PTHR18034">
    <property type="entry name" value="CELL CYCLE CONTROL PROTEIN CWF22-RELATED"/>
    <property type="match status" value="1"/>
</dbReference>
<evidence type="ECO:0000313" key="3">
    <source>
        <dbReference type="Proteomes" id="UP000594638"/>
    </source>
</evidence>